<dbReference type="EMBL" id="AP025739">
    <property type="protein sequence ID" value="BDI32570.1"/>
    <property type="molecule type" value="Genomic_DNA"/>
</dbReference>
<protein>
    <submittedName>
        <fullName evidence="1">Uncharacterized protein</fullName>
    </submittedName>
</protein>
<name>A0A402D518_9BACT</name>
<sequence length="133" mass="15387">MTFSQALPSFAELTADLPPAPKPSSDAFIAARRDWLRHIEQECARLTQEYEAGNIFVKFNFGQIYAAADVELAQKYNIDYVGLCLILNEKYERSPFGDEKVAQRKKWFDRHYITETRFKYELGALLRTISAIK</sequence>
<dbReference type="Proteomes" id="UP000287394">
    <property type="component" value="Chromosome"/>
</dbReference>
<evidence type="ECO:0000313" key="2">
    <source>
        <dbReference type="Proteomes" id="UP000287394"/>
    </source>
</evidence>
<reference evidence="1 2" key="1">
    <citation type="journal article" date="2019" name="Int. J. Syst. Evol. Microbiol.">
        <title>Capsulimonas corticalis gen. nov., sp. nov., an aerobic capsulated bacterium, of a novel bacterial order, Capsulimonadales ord. nov., of the class Armatimonadia of the phylum Armatimonadetes.</title>
        <authorList>
            <person name="Li J."/>
            <person name="Kudo C."/>
            <person name="Tonouchi A."/>
        </authorList>
    </citation>
    <scope>NUCLEOTIDE SEQUENCE [LARGE SCALE GENOMIC DNA]</scope>
    <source>
        <strain evidence="1 2">AX-7</strain>
    </source>
</reference>
<organism evidence="1 2">
    <name type="scientific">Capsulimonas corticalis</name>
    <dbReference type="NCBI Taxonomy" id="2219043"/>
    <lineage>
        <taxon>Bacteria</taxon>
        <taxon>Bacillati</taxon>
        <taxon>Armatimonadota</taxon>
        <taxon>Armatimonadia</taxon>
        <taxon>Capsulimonadales</taxon>
        <taxon>Capsulimonadaceae</taxon>
        <taxon>Capsulimonas</taxon>
    </lineage>
</organism>
<proteinExistence type="predicted"/>
<keyword evidence="2" id="KW-1185">Reference proteome</keyword>
<evidence type="ECO:0000313" key="1">
    <source>
        <dbReference type="EMBL" id="BDI32570.1"/>
    </source>
</evidence>
<accession>A0A402D518</accession>
<dbReference type="AlphaFoldDB" id="A0A402D518"/>
<dbReference type="RefSeq" id="WP_125206324.1">
    <property type="nucleotide sequence ID" value="NZ_AP025739.1"/>
</dbReference>
<dbReference type="KEGG" id="ccot:CCAX7_46210"/>
<gene>
    <name evidence="1" type="ORF">CCAX7_46210</name>
</gene>